<dbReference type="EMBL" id="NFFZ01000024">
    <property type="protein sequence ID" value="OTI56058.1"/>
    <property type="molecule type" value="Genomic_DNA"/>
</dbReference>
<proteinExistence type="predicted"/>
<evidence type="ECO:0000313" key="2">
    <source>
        <dbReference type="EMBL" id="RTS38923.1"/>
    </source>
</evidence>
<sequence>MSSAPFDHNLIIERLKDQVAVLESVGGAADFAAIKAVRDFRTPTAYVILAEETPMPRSSGAPGAATRQMVQVRFGVVVATRNYRDNKGKNAMDDLRPVLGQVRDALIGWVPPGLVGARDCQLIQGQAVDYDTSVLIWADLYHTQHAIGRTS</sequence>
<dbReference type="AlphaFoldDB" id="A0A0A8R9P8"/>
<gene>
    <name evidence="1" type="ORF">CAZ10_31435</name>
    <name evidence="2" type="ORF">DY940_33015</name>
</gene>
<accession>A0A0A8R9P8</accession>
<name>A0A0A8R9P8_PSEAI</name>
<dbReference type="EMBL" id="RXTL01000060">
    <property type="protein sequence ID" value="RTS38923.1"/>
    <property type="molecule type" value="Genomic_DNA"/>
</dbReference>
<dbReference type="InterPro" id="IPR038042">
    <property type="entry name" value="Gp37-like"/>
</dbReference>
<reference evidence="2 4" key="2">
    <citation type="submission" date="2018-12" db="EMBL/GenBank/DDBJ databases">
        <title>Pseudomonas aeruginosa Diversity Panel.</title>
        <authorList>
            <person name="Snesrud E."/>
            <person name="Mcgann P."/>
        </authorList>
    </citation>
    <scope>NUCLEOTIDE SEQUENCE [LARGE SCALE GENOMIC DNA]</scope>
    <source>
        <strain evidence="2 4">MRSN6241</strain>
    </source>
</reference>
<dbReference type="Pfam" id="PF23840">
    <property type="entry name" value="Phage_tail_terminator"/>
    <property type="match status" value="1"/>
</dbReference>
<dbReference type="InterPro" id="IPR056912">
    <property type="entry name" value="Phage_JBD30_tail_term-like"/>
</dbReference>
<reference evidence="1 3" key="1">
    <citation type="submission" date="2017-05" db="EMBL/GenBank/DDBJ databases">
        <authorList>
            <person name="Song R."/>
            <person name="Chenine A.L."/>
            <person name="Ruprecht R.M."/>
        </authorList>
    </citation>
    <scope>NUCLEOTIDE SEQUENCE [LARGE SCALE GENOMIC DNA]</scope>
    <source>
        <strain evidence="1 3">S567_C10_BS</strain>
    </source>
</reference>
<dbReference type="Gene3D" id="3.30.2000.10">
    <property type="entry name" value="Phage tail protein-like"/>
    <property type="match status" value="1"/>
</dbReference>
<dbReference type="Proteomes" id="UP000194857">
    <property type="component" value="Unassembled WGS sequence"/>
</dbReference>
<evidence type="ECO:0000313" key="4">
    <source>
        <dbReference type="Proteomes" id="UP000276985"/>
    </source>
</evidence>
<dbReference type="Proteomes" id="UP000276985">
    <property type="component" value="Unassembled WGS sequence"/>
</dbReference>
<protein>
    <recommendedName>
        <fullName evidence="5">Virion structural protein</fullName>
    </recommendedName>
</protein>
<comment type="caution">
    <text evidence="1">The sequence shown here is derived from an EMBL/GenBank/DDBJ whole genome shotgun (WGS) entry which is preliminary data.</text>
</comment>
<organism evidence="1 3">
    <name type="scientific">Pseudomonas aeruginosa</name>
    <dbReference type="NCBI Taxonomy" id="287"/>
    <lineage>
        <taxon>Bacteria</taxon>
        <taxon>Pseudomonadati</taxon>
        <taxon>Pseudomonadota</taxon>
        <taxon>Gammaproteobacteria</taxon>
        <taxon>Pseudomonadales</taxon>
        <taxon>Pseudomonadaceae</taxon>
        <taxon>Pseudomonas</taxon>
    </lineage>
</organism>
<evidence type="ECO:0000313" key="3">
    <source>
        <dbReference type="Proteomes" id="UP000194857"/>
    </source>
</evidence>
<evidence type="ECO:0000313" key="1">
    <source>
        <dbReference type="EMBL" id="OTI56058.1"/>
    </source>
</evidence>
<evidence type="ECO:0008006" key="5">
    <source>
        <dbReference type="Google" id="ProtNLM"/>
    </source>
</evidence>
<dbReference type="RefSeq" id="WP_003094263.1">
    <property type="nucleotide sequence ID" value="NZ_AP014651.1"/>
</dbReference>